<evidence type="ECO:0000313" key="2">
    <source>
        <dbReference type="Proteomes" id="UP001139054"/>
    </source>
</evidence>
<dbReference type="AlphaFoldDB" id="A0A9X1R605"/>
<evidence type="ECO:0000313" key="1">
    <source>
        <dbReference type="EMBL" id="MCG2625602.1"/>
    </source>
</evidence>
<dbReference type="RefSeq" id="WP_237889708.1">
    <property type="nucleotide sequence ID" value="NZ_JAKLTY010000002.1"/>
</dbReference>
<sequence length="59" mass="6569">MVEKLEPETLSRCPSIAIRFVGRNQHNRPPGVARVTAPENAEPIPFRAHLRALNAVRIA</sequence>
<comment type="caution">
    <text evidence="1">The sequence shown here is derived from an EMBL/GenBank/DDBJ whole genome shotgun (WGS) entry which is preliminary data.</text>
</comment>
<organism evidence="1 2">
    <name type="scientific">Bradyrhizobium zhengyangense</name>
    <dbReference type="NCBI Taxonomy" id="2911009"/>
    <lineage>
        <taxon>Bacteria</taxon>
        <taxon>Pseudomonadati</taxon>
        <taxon>Pseudomonadota</taxon>
        <taxon>Alphaproteobacteria</taxon>
        <taxon>Hyphomicrobiales</taxon>
        <taxon>Nitrobacteraceae</taxon>
        <taxon>Bradyrhizobium</taxon>
    </lineage>
</organism>
<proteinExistence type="predicted"/>
<gene>
    <name evidence="1" type="ORF">L6654_03115</name>
</gene>
<name>A0A9X1R605_9BRAD</name>
<protein>
    <submittedName>
        <fullName evidence="1">Uncharacterized protein</fullName>
    </submittedName>
</protein>
<reference evidence="1" key="1">
    <citation type="submission" date="2022-01" db="EMBL/GenBank/DDBJ databases">
        <title>Genome sequnece data of strain Bradyrhizobium sp. nov.</title>
        <authorList>
            <person name="Zhang J."/>
        </authorList>
    </citation>
    <scope>NUCLEOTIDE SEQUENCE</scope>
    <source>
        <strain evidence="1">WYCCWR 13023</strain>
    </source>
</reference>
<dbReference type="EMBL" id="JAKLTY010000002">
    <property type="protein sequence ID" value="MCG2625602.1"/>
    <property type="molecule type" value="Genomic_DNA"/>
</dbReference>
<accession>A0A9X1R605</accession>
<dbReference type="Proteomes" id="UP001139054">
    <property type="component" value="Unassembled WGS sequence"/>
</dbReference>